<reference evidence="1" key="1">
    <citation type="submission" date="2021-10" db="EMBL/GenBank/DDBJ databases">
        <authorList>
            <person name="Dean J.D."/>
            <person name="Kim M.K."/>
            <person name="Newey C.N."/>
            <person name="Stoker T.S."/>
            <person name="Thompson D.W."/>
            <person name="Grose J.H."/>
        </authorList>
    </citation>
    <scope>NUCLEOTIDE SEQUENCE</scope>
    <source>
        <strain evidence="1">BT178</strain>
    </source>
</reference>
<dbReference type="EMBL" id="JAJADR010000002">
    <property type="protein sequence ID" value="MCB2408051.1"/>
    <property type="molecule type" value="Genomic_DNA"/>
</dbReference>
<accession>A0ABS8ATL2</accession>
<proteinExistence type="predicted"/>
<evidence type="ECO:0000313" key="2">
    <source>
        <dbReference type="Proteomes" id="UP001165296"/>
    </source>
</evidence>
<gene>
    <name evidence="1" type="ORF">LGH74_08685</name>
</gene>
<name>A0ABS8ATL2_9BACT</name>
<comment type="caution">
    <text evidence="1">The sequence shown here is derived from an EMBL/GenBank/DDBJ whole genome shotgun (WGS) entry which is preliminary data.</text>
</comment>
<evidence type="ECO:0000313" key="1">
    <source>
        <dbReference type="EMBL" id="MCB2408051.1"/>
    </source>
</evidence>
<keyword evidence="2" id="KW-1185">Reference proteome</keyword>
<sequence>MILAVVEETRQLVDSKWHLRSRQPTFAAPRLLALLHAAFTKPGRTSG</sequence>
<dbReference type="Proteomes" id="UP001165296">
    <property type="component" value="Unassembled WGS sequence"/>
</dbReference>
<organism evidence="1 2">
    <name type="scientific">Hymenobacter lucidus</name>
    <dbReference type="NCBI Taxonomy" id="2880930"/>
    <lineage>
        <taxon>Bacteria</taxon>
        <taxon>Pseudomonadati</taxon>
        <taxon>Bacteroidota</taxon>
        <taxon>Cytophagia</taxon>
        <taxon>Cytophagales</taxon>
        <taxon>Hymenobacteraceae</taxon>
        <taxon>Hymenobacter</taxon>
    </lineage>
</organism>
<protein>
    <submittedName>
        <fullName evidence="1">Uncharacterized protein</fullName>
    </submittedName>
</protein>